<feature type="region of interest" description="Disordered" evidence="1">
    <location>
        <begin position="247"/>
        <end position="279"/>
    </location>
</feature>
<comment type="caution">
    <text evidence="3">The sequence shown here is derived from an EMBL/GenBank/DDBJ whole genome shotgun (WGS) entry which is preliminary data.</text>
</comment>
<evidence type="ECO:0000313" key="4">
    <source>
        <dbReference type="Proteomes" id="UP000477083"/>
    </source>
</evidence>
<dbReference type="Pfam" id="PF22741">
    <property type="entry name" value="PTP-NADK"/>
    <property type="match status" value="1"/>
</dbReference>
<protein>
    <submittedName>
        <fullName evidence="3">Protein tyrosine phosphatase</fullName>
    </submittedName>
</protein>
<dbReference type="RefSeq" id="WP_161347732.1">
    <property type="nucleotide sequence ID" value="NZ_BMGW01000009.1"/>
</dbReference>
<dbReference type="PROSITE" id="PS50056">
    <property type="entry name" value="TYR_PHOSPHATASE_2"/>
    <property type="match status" value="1"/>
</dbReference>
<organism evidence="3 4">
    <name type="scientific">Frigidibacter albus</name>
    <dbReference type="NCBI Taxonomy" id="1465486"/>
    <lineage>
        <taxon>Bacteria</taxon>
        <taxon>Pseudomonadati</taxon>
        <taxon>Pseudomonadota</taxon>
        <taxon>Alphaproteobacteria</taxon>
        <taxon>Rhodobacterales</taxon>
        <taxon>Paracoccaceae</taxon>
        <taxon>Frigidibacter</taxon>
    </lineage>
</organism>
<dbReference type="SUPFAM" id="SSF52799">
    <property type="entry name" value="(Phosphotyrosine protein) phosphatases II"/>
    <property type="match status" value="1"/>
</dbReference>
<dbReference type="GO" id="GO:0016791">
    <property type="term" value="F:phosphatase activity"/>
    <property type="evidence" value="ECO:0007669"/>
    <property type="project" value="UniProtKB-ARBA"/>
</dbReference>
<dbReference type="AlphaFoldDB" id="A0A6L8VKV7"/>
<sequence>MFRRLKTLHKRLEARLSDPAGPGLDAPEGRRRHLLHFQLFDHAFLRVLWTNAAKVADGVYRSNQPSPARMKRLKARGIHTVLSLRGDNPLSFNLLEREAATREGITLVSIRLYAKRLPSAETLIELERLFRTLGKPFLLHCKSGSDRAGFASALYLMMIENRPVAEAARQLDWRFLHLKTTPTGVLDHFFRVYDAAHKQTGISLMDWVRTEYDPKAVTRSFKAWLAARKGIPAPGVAAAAEAVLASAPDAPANTRPDLAGPDVKVEADPEAEDRPEDRP</sequence>
<reference evidence="3 4" key="1">
    <citation type="submission" date="2020-01" db="EMBL/GenBank/DDBJ databases">
        <title>Frigidibacter albus SP32T (=CGMCC 1.13995T).</title>
        <authorList>
            <person name="Liao X."/>
        </authorList>
    </citation>
    <scope>NUCLEOTIDE SEQUENCE [LARGE SCALE GENOMIC DNA]</scope>
    <source>
        <strain evidence="3 4">SP32</strain>
    </source>
</reference>
<dbReference type="InterPro" id="IPR000387">
    <property type="entry name" value="Tyr_Pase_dom"/>
</dbReference>
<dbReference type="Gene3D" id="3.90.190.10">
    <property type="entry name" value="Protein tyrosine phosphatase superfamily"/>
    <property type="match status" value="1"/>
</dbReference>
<evidence type="ECO:0000313" key="3">
    <source>
        <dbReference type="EMBL" id="MZQ90346.1"/>
    </source>
</evidence>
<gene>
    <name evidence="3" type="ORF">GS660_14715</name>
</gene>
<dbReference type="InterPro" id="IPR055214">
    <property type="entry name" value="PTP-NADK"/>
</dbReference>
<proteinExistence type="predicted"/>
<feature type="compositionally biased region" description="Acidic residues" evidence="1">
    <location>
        <begin position="268"/>
        <end position="279"/>
    </location>
</feature>
<dbReference type="Proteomes" id="UP000477083">
    <property type="component" value="Unassembled WGS sequence"/>
</dbReference>
<name>A0A6L8VKV7_9RHOB</name>
<dbReference type="OrthoDB" id="9814896at2"/>
<evidence type="ECO:0000259" key="2">
    <source>
        <dbReference type="PROSITE" id="PS50056"/>
    </source>
</evidence>
<accession>A0A6L8VKV7</accession>
<feature type="domain" description="Tyrosine specific protein phosphatases" evidence="2">
    <location>
        <begin position="121"/>
        <end position="171"/>
    </location>
</feature>
<keyword evidence="4" id="KW-1185">Reference proteome</keyword>
<dbReference type="InterPro" id="IPR029021">
    <property type="entry name" value="Prot-tyrosine_phosphatase-like"/>
</dbReference>
<evidence type="ECO:0000256" key="1">
    <source>
        <dbReference type="SAM" id="MobiDB-lite"/>
    </source>
</evidence>
<dbReference type="EMBL" id="WWNR01000009">
    <property type="protein sequence ID" value="MZQ90346.1"/>
    <property type="molecule type" value="Genomic_DNA"/>
</dbReference>